<evidence type="ECO:0000256" key="10">
    <source>
        <dbReference type="ARBA" id="ARBA00048721"/>
    </source>
</evidence>
<keyword evidence="6 11" id="KW-0548">Nucleotidyltransferase</keyword>
<evidence type="ECO:0000256" key="1">
    <source>
        <dbReference type="ARBA" id="ARBA00002324"/>
    </source>
</evidence>
<organism evidence="13 14">
    <name type="scientific">Malonomonas rubra DSM 5091</name>
    <dbReference type="NCBI Taxonomy" id="1122189"/>
    <lineage>
        <taxon>Bacteria</taxon>
        <taxon>Pseudomonadati</taxon>
        <taxon>Thermodesulfobacteriota</taxon>
        <taxon>Desulfuromonadia</taxon>
        <taxon>Desulfuromonadales</taxon>
        <taxon>Geopsychrobacteraceae</taxon>
        <taxon>Malonomonas</taxon>
    </lineage>
</organism>
<dbReference type="GO" id="GO:0004515">
    <property type="term" value="F:nicotinate-nucleotide adenylyltransferase activity"/>
    <property type="evidence" value="ECO:0007669"/>
    <property type="project" value="UniProtKB-UniRule"/>
</dbReference>
<dbReference type="PANTHER" id="PTHR39321">
    <property type="entry name" value="NICOTINATE-NUCLEOTIDE ADENYLYLTRANSFERASE-RELATED"/>
    <property type="match status" value="1"/>
</dbReference>
<dbReference type="STRING" id="1122189.SAMN02745165_01573"/>
<dbReference type="InterPro" id="IPR004821">
    <property type="entry name" value="Cyt_trans-like"/>
</dbReference>
<evidence type="ECO:0000256" key="4">
    <source>
        <dbReference type="ARBA" id="ARBA00022642"/>
    </source>
</evidence>
<dbReference type="InterPro" id="IPR005248">
    <property type="entry name" value="NadD/NMNAT"/>
</dbReference>
<dbReference type="GO" id="GO:0009435">
    <property type="term" value="P:NAD+ biosynthetic process"/>
    <property type="evidence" value="ECO:0007669"/>
    <property type="project" value="UniProtKB-UniRule"/>
</dbReference>
<dbReference type="EMBL" id="FQZT01000004">
    <property type="protein sequence ID" value="SHJ10104.1"/>
    <property type="molecule type" value="Genomic_DNA"/>
</dbReference>
<evidence type="ECO:0000256" key="8">
    <source>
        <dbReference type="ARBA" id="ARBA00022840"/>
    </source>
</evidence>
<dbReference type="OrthoDB" id="5295945at2"/>
<dbReference type="PANTHER" id="PTHR39321:SF3">
    <property type="entry name" value="PHOSPHOPANTETHEINE ADENYLYLTRANSFERASE"/>
    <property type="match status" value="1"/>
</dbReference>
<feature type="domain" description="Cytidyltransferase-like" evidence="12">
    <location>
        <begin position="5"/>
        <end position="186"/>
    </location>
</feature>
<dbReference type="InterPro" id="IPR014729">
    <property type="entry name" value="Rossmann-like_a/b/a_fold"/>
</dbReference>
<comment type="pathway">
    <text evidence="2 11">Cofactor biosynthesis; NAD(+) biosynthesis; deamido-NAD(+) from nicotinate D-ribonucleotide: step 1/1.</text>
</comment>
<keyword evidence="14" id="KW-1185">Reference proteome</keyword>
<dbReference type="AlphaFoldDB" id="A0A1M6GJJ8"/>
<dbReference type="NCBIfam" id="TIGR00482">
    <property type="entry name" value="nicotinate (nicotinamide) nucleotide adenylyltransferase"/>
    <property type="match status" value="1"/>
</dbReference>
<comment type="similarity">
    <text evidence="3 11">Belongs to the NadD family.</text>
</comment>
<evidence type="ECO:0000256" key="9">
    <source>
        <dbReference type="ARBA" id="ARBA00023027"/>
    </source>
</evidence>
<dbReference type="UniPathway" id="UPA00253">
    <property type="reaction ID" value="UER00332"/>
</dbReference>
<dbReference type="GO" id="GO:0005524">
    <property type="term" value="F:ATP binding"/>
    <property type="evidence" value="ECO:0007669"/>
    <property type="project" value="UniProtKB-KW"/>
</dbReference>
<keyword evidence="9 11" id="KW-0520">NAD</keyword>
<evidence type="ECO:0000256" key="11">
    <source>
        <dbReference type="HAMAP-Rule" id="MF_00244"/>
    </source>
</evidence>
<dbReference type="CDD" id="cd02165">
    <property type="entry name" value="NMNAT"/>
    <property type="match status" value="1"/>
</dbReference>
<proteinExistence type="inferred from homology"/>
<dbReference type="NCBIfam" id="NF000840">
    <property type="entry name" value="PRK00071.1-3"/>
    <property type="match status" value="1"/>
</dbReference>
<keyword evidence="4 11" id="KW-0662">Pyridine nucleotide biosynthesis</keyword>
<evidence type="ECO:0000313" key="14">
    <source>
        <dbReference type="Proteomes" id="UP000184171"/>
    </source>
</evidence>
<evidence type="ECO:0000259" key="12">
    <source>
        <dbReference type="Pfam" id="PF01467"/>
    </source>
</evidence>
<dbReference type="Gene3D" id="3.40.50.620">
    <property type="entry name" value="HUPs"/>
    <property type="match status" value="1"/>
</dbReference>
<keyword evidence="5 11" id="KW-0808">Transferase</keyword>
<name>A0A1M6GJJ8_MALRU</name>
<evidence type="ECO:0000256" key="3">
    <source>
        <dbReference type="ARBA" id="ARBA00009014"/>
    </source>
</evidence>
<gene>
    <name evidence="11" type="primary">nadD</name>
    <name evidence="13" type="ORF">SAMN02745165_01573</name>
</gene>
<reference evidence="13 14" key="1">
    <citation type="submission" date="2016-11" db="EMBL/GenBank/DDBJ databases">
        <authorList>
            <person name="Jaros S."/>
            <person name="Januszkiewicz K."/>
            <person name="Wedrychowicz H."/>
        </authorList>
    </citation>
    <scope>NUCLEOTIDE SEQUENCE [LARGE SCALE GENOMIC DNA]</scope>
    <source>
        <strain evidence="13 14">DSM 5091</strain>
    </source>
</reference>
<keyword evidence="7 11" id="KW-0547">Nucleotide-binding</keyword>
<evidence type="ECO:0000256" key="6">
    <source>
        <dbReference type="ARBA" id="ARBA00022695"/>
    </source>
</evidence>
<comment type="catalytic activity">
    <reaction evidence="10 11">
        <text>nicotinate beta-D-ribonucleotide + ATP + H(+) = deamido-NAD(+) + diphosphate</text>
        <dbReference type="Rhea" id="RHEA:22860"/>
        <dbReference type="ChEBI" id="CHEBI:15378"/>
        <dbReference type="ChEBI" id="CHEBI:30616"/>
        <dbReference type="ChEBI" id="CHEBI:33019"/>
        <dbReference type="ChEBI" id="CHEBI:57502"/>
        <dbReference type="ChEBI" id="CHEBI:58437"/>
        <dbReference type="EC" id="2.7.7.18"/>
    </reaction>
</comment>
<evidence type="ECO:0000256" key="2">
    <source>
        <dbReference type="ARBA" id="ARBA00005019"/>
    </source>
</evidence>
<accession>A0A1M6GJJ8</accession>
<evidence type="ECO:0000256" key="5">
    <source>
        <dbReference type="ARBA" id="ARBA00022679"/>
    </source>
</evidence>
<dbReference type="RefSeq" id="WP_072907556.1">
    <property type="nucleotide sequence ID" value="NZ_FQZT01000004.1"/>
</dbReference>
<dbReference type="EC" id="2.7.7.18" evidence="11"/>
<dbReference type="HAMAP" id="MF_00244">
    <property type="entry name" value="NaMN_adenylyltr"/>
    <property type="match status" value="1"/>
</dbReference>
<comment type="function">
    <text evidence="1 11">Catalyzes the reversible adenylation of nicotinate mononucleotide (NaMN) to nicotinic acid adenine dinucleotide (NaAD).</text>
</comment>
<dbReference type="Pfam" id="PF01467">
    <property type="entry name" value="CTP_transf_like"/>
    <property type="match status" value="1"/>
</dbReference>
<dbReference type="NCBIfam" id="TIGR00125">
    <property type="entry name" value="cyt_tran_rel"/>
    <property type="match status" value="1"/>
</dbReference>
<protein>
    <recommendedName>
        <fullName evidence="11">Probable nicotinate-nucleotide adenylyltransferase</fullName>
        <ecNumber evidence="11">2.7.7.18</ecNumber>
    </recommendedName>
    <alternativeName>
        <fullName evidence="11">Deamido-NAD(+) diphosphorylase</fullName>
    </alternativeName>
    <alternativeName>
        <fullName evidence="11">Deamido-NAD(+) pyrophosphorylase</fullName>
    </alternativeName>
    <alternativeName>
        <fullName evidence="11">Nicotinate mononucleotide adenylyltransferase</fullName>
        <shortName evidence="11">NaMN adenylyltransferase</shortName>
    </alternativeName>
</protein>
<sequence>MKIGILGGTFNPIHNGHLHIAEEVLRCCGLDQVWFMPTCRPPHKQLADEVSFADRLAMVEAAVAETPHFFASDLEGQRGGTSYSVETLQQLCQQYPEHQFYFIMGLDSFQDIGSWKEYQKIFSLAHLIVTARPGFSGSLRELLPVDIANCFCYDAESENLRHRDGFSIISITHTCRDVSSTDVRQKLIDGRDVDAFIPPAVNEYIRRHGLYQKD</sequence>
<evidence type="ECO:0000256" key="7">
    <source>
        <dbReference type="ARBA" id="ARBA00022741"/>
    </source>
</evidence>
<dbReference type="SUPFAM" id="SSF52374">
    <property type="entry name" value="Nucleotidylyl transferase"/>
    <property type="match status" value="1"/>
</dbReference>
<dbReference type="Proteomes" id="UP000184171">
    <property type="component" value="Unassembled WGS sequence"/>
</dbReference>
<evidence type="ECO:0000313" key="13">
    <source>
        <dbReference type="EMBL" id="SHJ10104.1"/>
    </source>
</evidence>
<keyword evidence="8 11" id="KW-0067">ATP-binding</keyword>